<dbReference type="SUPFAM" id="SSF54913">
    <property type="entry name" value="GlnB-like"/>
    <property type="match status" value="1"/>
</dbReference>
<name>A0A3P7NYK5_9FIRM</name>
<dbReference type="PRINTS" id="PR00340">
    <property type="entry name" value="PIIGLNB"/>
</dbReference>
<sequence>MKEVMAVIRMNMINDTKKALSEAGFPSITCRKVYGRGKKKVNFALIEDLIDGLPVEEPAVIEAISENYRLIAKRLLTMIVEDSEVQKIVDIIIETNQTGNMGDGRIFVSNISDVIRIRTDEVGALAL</sequence>
<reference evidence="2 3" key="1">
    <citation type="submission" date="2018-09" db="EMBL/GenBank/DDBJ databases">
        <authorList>
            <person name="Postec A."/>
        </authorList>
    </citation>
    <scope>NUCLEOTIDE SEQUENCE [LARGE SCALE GENOMIC DNA]</scope>
    <source>
        <strain evidence="2">70B-A</strain>
    </source>
</reference>
<dbReference type="OrthoDB" id="9802729at2"/>
<dbReference type="InterPro" id="IPR015867">
    <property type="entry name" value="N-reg_PII/ATP_PRibTrfase_C"/>
</dbReference>
<dbReference type="InterPro" id="IPR011322">
    <property type="entry name" value="N-reg_PII-like_a/b"/>
</dbReference>
<dbReference type="GO" id="GO:0030234">
    <property type="term" value="F:enzyme regulator activity"/>
    <property type="evidence" value="ECO:0007669"/>
    <property type="project" value="InterPro"/>
</dbReference>
<dbReference type="PANTHER" id="PTHR30115:SF11">
    <property type="entry name" value="NITROGEN REGULATORY PROTEIN P-II HOMOLOG"/>
    <property type="match status" value="1"/>
</dbReference>
<dbReference type="EMBL" id="LR130778">
    <property type="protein sequence ID" value="VDN48314.1"/>
    <property type="molecule type" value="Genomic_DNA"/>
</dbReference>
<evidence type="ECO:0000256" key="1">
    <source>
        <dbReference type="RuleBase" id="RU003936"/>
    </source>
</evidence>
<dbReference type="AlphaFoldDB" id="A0A3P7NYK5"/>
<dbReference type="PROSITE" id="PS00638">
    <property type="entry name" value="PII_GLNB_CTER"/>
    <property type="match status" value="1"/>
</dbReference>
<accession>A0A3P7NYK5</accession>
<dbReference type="GO" id="GO:0006808">
    <property type="term" value="P:regulation of nitrogen utilization"/>
    <property type="evidence" value="ECO:0007669"/>
    <property type="project" value="InterPro"/>
</dbReference>
<dbReference type="Proteomes" id="UP000279029">
    <property type="component" value="Chromosome"/>
</dbReference>
<dbReference type="InterPro" id="IPR017918">
    <property type="entry name" value="N-reg_PII_CS"/>
</dbReference>
<gene>
    <name evidence="2" type="ORF">PATL70BA_2419</name>
</gene>
<dbReference type="Pfam" id="PF00543">
    <property type="entry name" value="P-II"/>
    <property type="match status" value="1"/>
</dbReference>
<evidence type="ECO:0000313" key="3">
    <source>
        <dbReference type="Proteomes" id="UP000279029"/>
    </source>
</evidence>
<protein>
    <submittedName>
        <fullName evidence="2">Nitrogen fixation nifHD2 region GlnB-like protein 2</fullName>
    </submittedName>
</protein>
<keyword evidence="3" id="KW-1185">Reference proteome</keyword>
<dbReference type="PANTHER" id="PTHR30115">
    <property type="entry name" value="NITROGEN REGULATORY PROTEIN P-II"/>
    <property type="match status" value="1"/>
</dbReference>
<dbReference type="PROSITE" id="PS51343">
    <property type="entry name" value="PII_GLNB_DOM"/>
    <property type="match status" value="1"/>
</dbReference>
<dbReference type="Gene3D" id="3.30.70.120">
    <property type="match status" value="1"/>
</dbReference>
<dbReference type="GO" id="GO:0005829">
    <property type="term" value="C:cytosol"/>
    <property type="evidence" value="ECO:0007669"/>
    <property type="project" value="TreeGrafter"/>
</dbReference>
<evidence type="ECO:0000313" key="2">
    <source>
        <dbReference type="EMBL" id="VDN48314.1"/>
    </source>
</evidence>
<organism evidence="2 3">
    <name type="scientific">Petrocella atlantisensis</name>
    <dbReference type="NCBI Taxonomy" id="2173034"/>
    <lineage>
        <taxon>Bacteria</taxon>
        <taxon>Bacillati</taxon>
        <taxon>Bacillota</taxon>
        <taxon>Clostridia</taxon>
        <taxon>Lachnospirales</taxon>
        <taxon>Vallitaleaceae</taxon>
        <taxon>Petrocella</taxon>
    </lineage>
</organism>
<comment type="similarity">
    <text evidence="1">Belongs to the P(II) protein family.</text>
</comment>
<dbReference type="GO" id="GO:0005524">
    <property type="term" value="F:ATP binding"/>
    <property type="evidence" value="ECO:0007669"/>
    <property type="project" value="TreeGrafter"/>
</dbReference>
<dbReference type="InterPro" id="IPR002187">
    <property type="entry name" value="N-reg_PII"/>
</dbReference>
<proteinExistence type="inferred from homology"/>
<dbReference type="RefSeq" id="WP_125137461.1">
    <property type="nucleotide sequence ID" value="NZ_LR130778.1"/>
</dbReference>
<dbReference type="KEGG" id="cbar:PATL70BA_2419"/>
<dbReference type="SMART" id="SM00938">
    <property type="entry name" value="P-II"/>
    <property type="match status" value="1"/>
</dbReference>